<reference evidence="1 3" key="1">
    <citation type="journal article" date="2014" name="BMC Genomics">
        <title>Genome sequence of Anopheles sinensis provides insight into genetics basis of mosquito competence for malaria parasites.</title>
        <authorList>
            <person name="Zhou D."/>
            <person name="Zhang D."/>
            <person name="Ding G."/>
            <person name="Shi L."/>
            <person name="Hou Q."/>
            <person name="Ye Y."/>
            <person name="Xu Y."/>
            <person name="Zhou H."/>
            <person name="Xiong C."/>
            <person name="Li S."/>
            <person name="Yu J."/>
            <person name="Hong S."/>
            <person name="Yu X."/>
            <person name="Zou P."/>
            <person name="Chen C."/>
            <person name="Chang X."/>
            <person name="Wang W."/>
            <person name="Lv Y."/>
            <person name="Sun Y."/>
            <person name="Ma L."/>
            <person name="Shen B."/>
            <person name="Zhu C."/>
        </authorList>
    </citation>
    <scope>NUCLEOTIDE SEQUENCE [LARGE SCALE GENOMIC DNA]</scope>
</reference>
<dbReference type="Proteomes" id="UP000030765">
    <property type="component" value="Unassembled WGS sequence"/>
</dbReference>
<dbReference type="EMBL" id="KE525264">
    <property type="protein sequence ID" value="KFB43945.1"/>
    <property type="molecule type" value="Genomic_DNA"/>
</dbReference>
<dbReference type="EnsemblMetazoa" id="ASIC011772-RA">
    <property type="protein sequence ID" value="ASIC011772-PA"/>
    <property type="gene ID" value="ASIC011772"/>
</dbReference>
<keyword evidence="3" id="KW-1185">Reference proteome</keyword>
<proteinExistence type="predicted"/>
<dbReference type="AlphaFoldDB" id="A0A084W151"/>
<accession>A0A084W151</accession>
<protein>
    <submittedName>
        <fullName evidence="1 2">Chromosomal replication initiator protein DnaA</fullName>
    </submittedName>
</protein>
<sequence>MAMFNCPFQFPFGTNRTDPKMAHLSMPFRRHLPLDPVIKQLIVVPRPIRHHRFGQLIPILHTPALFNPSESCCASVPTGLQFFFTATVRKEMEN</sequence>
<evidence type="ECO:0000313" key="3">
    <source>
        <dbReference type="Proteomes" id="UP000030765"/>
    </source>
</evidence>
<gene>
    <name evidence="1" type="ORF">ZHAS_00011772</name>
</gene>
<reference evidence="2" key="2">
    <citation type="submission" date="2020-05" db="UniProtKB">
        <authorList>
            <consortium name="EnsemblMetazoa"/>
        </authorList>
    </citation>
    <scope>IDENTIFICATION</scope>
</reference>
<name>A0A084W151_ANOSI</name>
<dbReference type="EMBL" id="ATLV01019208">
    <property type="status" value="NOT_ANNOTATED_CDS"/>
    <property type="molecule type" value="Genomic_DNA"/>
</dbReference>
<dbReference type="VEuPathDB" id="VectorBase:ASIC011772"/>
<evidence type="ECO:0000313" key="1">
    <source>
        <dbReference type="EMBL" id="KFB43945.1"/>
    </source>
</evidence>
<organism evidence="1">
    <name type="scientific">Anopheles sinensis</name>
    <name type="common">Mosquito</name>
    <dbReference type="NCBI Taxonomy" id="74873"/>
    <lineage>
        <taxon>Eukaryota</taxon>
        <taxon>Metazoa</taxon>
        <taxon>Ecdysozoa</taxon>
        <taxon>Arthropoda</taxon>
        <taxon>Hexapoda</taxon>
        <taxon>Insecta</taxon>
        <taxon>Pterygota</taxon>
        <taxon>Neoptera</taxon>
        <taxon>Endopterygota</taxon>
        <taxon>Diptera</taxon>
        <taxon>Nematocera</taxon>
        <taxon>Culicoidea</taxon>
        <taxon>Culicidae</taxon>
        <taxon>Anophelinae</taxon>
        <taxon>Anopheles</taxon>
    </lineage>
</organism>
<evidence type="ECO:0000313" key="2">
    <source>
        <dbReference type="EnsemblMetazoa" id="ASIC011772-PA"/>
    </source>
</evidence>